<dbReference type="InParanoid" id="T0PVV8"/>
<dbReference type="AlphaFoldDB" id="T0PVV8"/>
<evidence type="ECO:0000313" key="3">
    <source>
        <dbReference type="EMBL" id="EQC29649.1"/>
    </source>
</evidence>
<dbReference type="Proteomes" id="UP000030762">
    <property type="component" value="Unassembled WGS sequence"/>
</dbReference>
<gene>
    <name evidence="3" type="ORF">SDRG_12653</name>
</gene>
<feature type="compositionally biased region" description="Basic and acidic residues" evidence="1">
    <location>
        <begin position="115"/>
        <end position="132"/>
    </location>
</feature>
<keyword evidence="2" id="KW-0472">Membrane</keyword>
<accession>T0PVV8</accession>
<keyword evidence="4" id="KW-1185">Reference proteome</keyword>
<feature type="transmembrane region" description="Helical" evidence="2">
    <location>
        <begin position="46"/>
        <end position="65"/>
    </location>
</feature>
<dbReference type="RefSeq" id="XP_008616953.1">
    <property type="nucleotide sequence ID" value="XM_008618731.1"/>
</dbReference>
<organism evidence="3 4">
    <name type="scientific">Saprolegnia diclina (strain VS20)</name>
    <dbReference type="NCBI Taxonomy" id="1156394"/>
    <lineage>
        <taxon>Eukaryota</taxon>
        <taxon>Sar</taxon>
        <taxon>Stramenopiles</taxon>
        <taxon>Oomycota</taxon>
        <taxon>Saprolegniomycetes</taxon>
        <taxon>Saprolegniales</taxon>
        <taxon>Saprolegniaceae</taxon>
        <taxon>Saprolegnia</taxon>
    </lineage>
</organism>
<dbReference type="VEuPathDB" id="FungiDB:SDRG_12653"/>
<keyword evidence="2" id="KW-0812">Transmembrane</keyword>
<dbReference type="EMBL" id="JH767182">
    <property type="protein sequence ID" value="EQC29649.1"/>
    <property type="molecule type" value="Genomic_DNA"/>
</dbReference>
<evidence type="ECO:0000256" key="1">
    <source>
        <dbReference type="SAM" id="MobiDB-lite"/>
    </source>
</evidence>
<keyword evidence="2" id="KW-1133">Transmembrane helix</keyword>
<proteinExistence type="predicted"/>
<name>T0PVV8_SAPDV</name>
<feature type="compositionally biased region" description="Polar residues" evidence="1">
    <location>
        <begin position="155"/>
        <end position="165"/>
    </location>
</feature>
<reference evidence="3 4" key="1">
    <citation type="submission" date="2012-04" db="EMBL/GenBank/DDBJ databases">
        <title>The Genome Sequence of Saprolegnia declina VS20.</title>
        <authorList>
            <consortium name="The Broad Institute Genome Sequencing Platform"/>
            <person name="Russ C."/>
            <person name="Nusbaum C."/>
            <person name="Tyler B."/>
            <person name="van West P."/>
            <person name="Dieguez-Uribeondo J."/>
            <person name="de Bruijn I."/>
            <person name="Tripathy S."/>
            <person name="Jiang R."/>
            <person name="Young S.K."/>
            <person name="Zeng Q."/>
            <person name="Gargeya S."/>
            <person name="Fitzgerald M."/>
            <person name="Haas B."/>
            <person name="Abouelleil A."/>
            <person name="Alvarado L."/>
            <person name="Arachchi H.M."/>
            <person name="Berlin A."/>
            <person name="Chapman S.B."/>
            <person name="Goldberg J."/>
            <person name="Griggs A."/>
            <person name="Gujja S."/>
            <person name="Hansen M."/>
            <person name="Howarth C."/>
            <person name="Imamovic A."/>
            <person name="Larimer J."/>
            <person name="McCowen C."/>
            <person name="Montmayeur A."/>
            <person name="Murphy C."/>
            <person name="Neiman D."/>
            <person name="Pearson M."/>
            <person name="Priest M."/>
            <person name="Roberts A."/>
            <person name="Saif S."/>
            <person name="Shea T."/>
            <person name="Sisk P."/>
            <person name="Sykes S."/>
            <person name="Wortman J."/>
            <person name="Nusbaum C."/>
            <person name="Birren B."/>
        </authorList>
    </citation>
    <scope>NUCLEOTIDE SEQUENCE [LARGE SCALE GENOMIC DNA]</scope>
    <source>
        <strain evidence="3 4">VS20</strain>
    </source>
</reference>
<sequence length="256" mass="26769">MSSQAPSSCLPETPPRSTMADAIIIHDEFGINDAAAPAQKRRRSRALGLAGVVLVTAGVTLAVVVTHSPSDPALTETRTGVFVATNSGGSTTPPVPDPTFMSHNFSLDPHPHGDVEGMRPDITRPPSKHTDRWNSQLGDVTPEPTHAGMPRSGTPCASRTTSIPQSRKPRTTYPTPAPTQPTPAPTQPTSAPTQPSVYPTPAPTQPSVYPTQPIVANVGESYGAAYGDAHVATHLAADVIANFDTVAHQPTSTDID</sequence>
<feature type="region of interest" description="Disordered" evidence="1">
    <location>
        <begin position="115"/>
        <end position="209"/>
    </location>
</feature>
<dbReference type="GeneID" id="19953380"/>
<evidence type="ECO:0000256" key="2">
    <source>
        <dbReference type="SAM" id="Phobius"/>
    </source>
</evidence>
<evidence type="ECO:0000313" key="4">
    <source>
        <dbReference type="Proteomes" id="UP000030762"/>
    </source>
</evidence>
<feature type="compositionally biased region" description="Pro residues" evidence="1">
    <location>
        <begin position="175"/>
        <end position="186"/>
    </location>
</feature>
<protein>
    <submittedName>
        <fullName evidence="3">Uncharacterized protein</fullName>
    </submittedName>
</protein>